<evidence type="ECO:0000256" key="2">
    <source>
        <dbReference type="SAM" id="Phobius"/>
    </source>
</evidence>
<organism evidence="3 4">
    <name type="scientific">Myceligenerans pegani</name>
    <dbReference type="NCBI Taxonomy" id="2776917"/>
    <lineage>
        <taxon>Bacteria</taxon>
        <taxon>Bacillati</taxon>
        <taxon>Actinomycetota</taxon>
        <taxon>Actinomycetes</taxon>
        <taxon>Micrococcales</taxon>
        <taxon>Promicromonosporaceae</taxon>
        <taxon>Myceligenerans</taxon>
    </lineage>
</organism>
<keyword evidence="2" id="KW-1133">Transmembrane helix</keyword>
<feature type="region of interest" description="Disordered" evidence="1">
    <location>
        <begin position="1"/>
        <end position="76"/>
    </location>
</feature>
<proteinExistence type="predicted"/>
<keyword evidence="2" id="KW-0472">Membrane</keyword>
<evidence type="ECO:0000313" key="3">
    <source>
        <dbReference type="EMBL" id="MBE1878143.1"/>
    </source>
</evidence>
<accession>A0ABR9N3B6</accession>
<name>A0ABR9N3B6_9MICO</name>
<sequence>MAPLDESPRHASPRPQRMSWDPRPLLADLKAGVQAQLARTEAPGADPRHPGDATVSQPTVDAGLSDPAGADGARVGGSAMVHAPTAAENKDRKHLRRAAEAAEAAAAQAAGAASQAAITAERASSDARTAREQAAAAHATANSVVAEIAAAREETTVLHQALERVQARARRDVLIAWTAAGVALALGVAALAIG</sequence>
<keyword evidence="4" id="KW-1185">Reference proteome</keyword>
<reference evidence="3 4" key="1">
    <citation type="submission" date="2020-10" db="EMBL/GenBank/DDBJ databases">
        <title>Myceligenerans pegani sp. nov., an endophytic actinomycete isolated from Peganum harmala L. in Xinjiang, China.</title>
        <authorList>
            <person name="Xin L."/>
        </authorList>
    </citation>
    <scope>NUCLEOTIDE SEQUENCE [LARGE SCALE GENOMIC DNA]</scope>
    <source>
        <strain evidence="3 4">TRM65318</strain>
    </source>
</reference>
<evidence type="ECO:0000256" key="1">
    <source>
        <dbReference type="SAM" id="MobiDB-lite"/>
    </source>
</evidence>
<comment type="caution">
    <text evidence="3">The sequence shown here is derived from an EMBL/GenBank/DDBJ whole genome shotgun (WGS) entry which is preliminary data.</text>
</comment>
<gene>
    <name evidence="3" type="ORF">IHE71_20845</name>
</gene>
<protein>
    <submittedName>
        <fullName evidence="3">Uncharacterized protein</fullName>
    </submittedName>
</protein>
<feature type="transmembrane region" description="Helical" evidence="2">
    <location>
        <begin position="173"/>
        <end position="193"/>
    </location>
</feature>
<keyword evidence="2" id="KW-0812">Transmembrane</keyword>
<evidence type="ECO:0000313" key="4">
    <source>
        <dbReference type="Proteomes" id="UP000625527"/>
    </source>
</evidence>
<dbReference type="RefSeq" id="WP_192864699.1">
    <property type="nucleotide sequence ID" value="NZ_JADAQT010000108.1"/>
</dbReference>
<dbReference type="EMBL" id="JADAQT010000108">
    <property type="protein sequence ID" value="MBE1878143.1"/>
    <property type="molecule type" value="Genomic_DNA"/>
</dbReference>
<dbReference type="Proteomes" id="UP000625527">
    <property type="component" value="Unassembled WGS sequence"/>
</dbReference>